<dbReference type="GO" id="GO:0003700">
    <property type="term" value="F:DNA-binding transcription factor activity"/>
    <property type="evidence" value="ECO:0007669"/>
    <property type="project" value="UniProtKB-UniRule"/>
</dbReference>
<protein>
    <recommendedName>
        <fullName evidence="1 7">Transcriptional regulator MraZ</fullName>
    </recommendedName>
</protein>
<dbReference type="InterPro" id="IPR038619">
    <property type="entry name" value="MraZ_sf"/>
</dbReference>
<dbReference type="Proteomes" id="UP000824205">
    <property type="component" value="Unassembled WGS sequence"/>
</dbReference>
<dbReference type="InterPro" id="IPR035644">
    <property type="entry name" value="MraZ_C"/>
</dbReference>
<evidence type="ECO:0000313" key="9">
    <source>
        <dbReference type="EMBL" id="HIW86001.1"/>
    </source>
</evidence>
<keyword evidence="3" id="KW-0677">Repeat</keyword>
<dbReference type="InterPro" id="IPR020603">
    <property type="entry name" value="MraZ_dom"/>
</dbReference>
<evidence type="ECO:0000256" key="2">
    <source>
        <dbReference type="ARBA" id="ARBA00022490"/>
    </source>
</evidence>
<comment type="subcellular location">
    <subcellularLocation>
        <location evidence="7">Cytoplasm</location>
        <location evidence="7">Nucleoid</location>
    </subcellularLocation>
</comment>
<dbReference type="Gene3D" id="3.40.1550.20">
    <property type="entry name" value="Transcriptional regulator MraZ domain"/>
    <property type="match status" value="1"/>
</dbReference>
<evidence type="ECO:0000256" key="4">
    <source>
        <dbReference type="ARBA" id="ARBA00023015"/>
    </source>
</evidence>
<dbReference type="InterPro" id="IPR035642">
    <property type="entry name" value="MraZ_N"/>
</dbReference>
<keyword evidence="4 7" id="KW-0805">Transcription regulation</keyword>
<feature type="domain" description="SpoVT-AbrB" evidence="8">
    <location>
        <begin position="80"/>
        <end position="125"/>
    </location>
</feature>
<dbReference type="SUPFAM" id="SSF89447">
    <property type="entry name" value="AbrB/MazE/MraZ-like"/>
    <property type="match status" value="1"/>
</dbReference>
<dbReference type="PANTHER" id="PTHR34701:SF1">
    <property type="entry name" value="TRANSCRIPTIONAL REGULATOR MRAZ"/>
    <property type="match status" value="1"/>
</dbReference>
<comment type="caution">
    <text evidence="9">The sequence shown here is derived from an EMBL/GenBank/DDBJ whole genome shotgun (WGS) entry which is preliminary data.</text>
</comment>
<comment type="similarity">
    <text evidence="7">Belongs to the MraZ family.</text>
</comment>
<dbReference type="GO" id="GO:0000976">
    <property type="term" value="F:transcription cis-regulatory region binding"/>
    <property type="evidence" value="ECO:0007669"/>
    <property type="project" value="TreeGrafter"/>
</dbReference>
<dbReference type="HAMAP" id="MF_01008">
    <property type="entry name" value="MraZ"/>
    <property type="match status" value="1"/>
</dbReference>
<reference evidence="9" key="2">
    <citation type="submission" date="2021-04" db="EMBL/GenBank/DDBJ databases">
        <authorList>
            <person name="Gilroy R."/>
        </authorList>
    </citation>
    <scope>NUCLEOTIDE SEQUENCE</scope>
    <source>
        <strain evidence="9">421</strain>
    </source>
</reference>
<evidence type="ECO:0000313" key="10">
    <source>
        <dbReference type="Proteomes" id="UP000824205"/>
    </source>
</evidence>
<comment type="subunit">
    <text evidence="7">Forms oligomers.</text>
</comment>
<dbReference type="CDD" id="cd16320">
    <property type="entry name" value="MraZ_N"/>
    <property type="match status" value="1"/>
</dbReference>
<proteinExistence type="inferred from homology"/>
<organism evidence="9 10">
    <name type="scientific">Candidatus Eubacterium faecipullorum</name>
    <dbReference type="NCBI Taxonomy" id="2838571"/>
    <lineage>
        <taxon>Bacteria</taxon>
        <taxon>Bacillati</taxon>
        <taxon>Bacillota</taxon>
        <taxon>Clostridia</taxon>
        <taxon>Eubacteriales</taxon>
        <taxon>Eubacteriaceae</taxon>
        <taxon>Eubacterium</taxon>
    </lineage>
</organism>
<dbReference type="GO" id="GO:2000143">
    <property type="term" value="P:negative regulation of DNA-templated transcription initiation"/>
    <property type="evidence" value="ECO:0007669"/>
    <property type="project" value="TreeGrafter"/>
</dbReference>
<dbReference type="EMBL" id="DXGE01000024">
    <property type="protein sequence ID" value="HIW86001.1"/>
    <property type="molecule type" value="Genomic_DNA"/>
</dbReference>
<dbReference type="PANTHER" id="PTHR34701">
    <property type="entry name" value="TRANSCRIPTIONAL REGULATOR MRAZ"/>
    <property type="match status" value="1"/>
</dbReference>
<keyword evidence="2 7" id="KW-0963">Cytoplasm</keyword>
<gene>
    <name evidence="7" type="primary">mraZ</name>
    <name evidence="9" type="ORF">IAA48_05840</name>
</gene>
<dbReference type="InterPro" id="IPR007159">
    <property type="entry name" value="SpoVT-AbrB_dom"/>
</dbReference>
<evidence type="ECO:0000256" key="6">
    <source>
        <dbReference type="ARBA" id="ARBA00023163"/>
    </source>
</evidence>
<dbReference type="Pfam" id="PF02381">
    <property type="entry name" value="MraZ"/>
    <property type="match status" value="2"/>
</dbReference>
<evidence type="ECO:0000256" key="7">
    <source>
        <dbReference type="HAMAP-Rule" id="MF_01008"/>
    </source>
</evidence>
<evidence type="ECO:0000256" key="5">
    <source>
        <dbReference type="ARBA" id="ARBA00023125"/>
    </source>
</evidence>
<dbReference type="InterPro" id="IPR037914">
    <property type="entry name" value="SpoVT-AbrB_sf"/>
</dbReference>
<keyword evidence="6 7" id="KW-0804">Transcription</keyword>
<dbReference type="AlphaFoldDB" id="A0A9D1RD13"/>
<dbReference type="GO" id="GO:0009295">
    <property type="term" value="C:nucleoid"/>
    <property type="evidence" value="ECO:0007669"/>
    <property type="project" value="UniProtKB-SubCell"/>
</dbReference>
<accession>A0A9D1RD13</accession>
<evidence type="ECO:0000256" key="3">
    <source>
        <dbReference type="ARBA" id="ARBA00022737"/>
    </source>
</evidence>
<evidence type="ECO:0000256" key="1">
    <source>
        <dbReference type="ARBA" id="ARBA00013860"/>
    </source>
</evidence>
<dbReference type="PROSITE" id="PS51740">
    <property type="entry name" value="SPOVT_ABRB"/>
    <property type="match status" value="2"/>
</dbReference>
<feature type="domain" description="SpoVT-AbrB" evidence="8">
    <location>
        <begin position="8"/>
        <end position="53"/>
    </location>
</feature>
<name>A0A9D1RD13_9FIRM</name>
<keyword evidence="5 7" id="KW-0238">DNA-binding</keyword>
<sequence length="156" mass="17959">MLIFAGTYPNFKLDSKGRLSIPTKWRDRLGHDFFSVAVTVKGCKCLTLYPTEEFEKIYLKTQQQTENDTYDVTKELLSKTEETSMDGQGRFTLNQRLKEMCLLENDSEVILEGNGGSIEIWNIEQYNKLHSQFDPNVGVYDLMDRANKKNSAEKAD</sequence>
<dbReference type="InterPro" id="IPR003444">
    <property type="entry name" value="MraZ"/>
</dbReference>
<evidence type="ECO:0000259" key="8">
    <source>
        <dbReference type="PROSITE" id="PS51740"/>
    </source>
</evidence>
<reference evidence="9" key="1">
    <citation type="journal article" date="2021" name="PeerJ">
        <title>Extensive microbial diversity within the chicken gut microbiome revealed by metagenomics and culture.</title>
        <authorList>
            <person name="Gilroy R."/>
            <person name="Ravi A."/>
            <person name="Getino M."/>
            <person name="Pursley I."/>
            <person name="Horton D.L."/>
            <person name="Alikhan N.F."/>
            <person name="Baker D."/>
            <person name="Gharbi K."/>
            <person name="Hall N."/>
            <person name="Watson M."/>
            <person name="Adriaenssens E.M."/>
            <person name="Foster-Nyarko E."/>
            <person name="Jarju S."/>
            <person name="Secka A."/>
            <person name="Antonio M."/>
            <person name="Oren A."/>
            <person name="Chaudhuri R.R."/>
            <person name="La Ragione R."/>
            <person name="Hildebrand F."/>
            <person name="Pallen M.J."/>
        </authorList>
    </citation>
    <scope>NUCLEOTIDE SEQUENCE</scope>
    <source>
        <strain evidence="9">421</strain>
    </source>
</reference>
<dbReference type="CDD" id="cd16321">
    <property type="entry name" value="MraZ_C"/>
    <property type="match status" value="1"/>
</dbReference>
<dbReference type="GO" id="GO:0005737">
    <property type="term" value="C:cytoplasm"/>
    <property type="evidence" value="ECO:0007669"/>
    <property type="project" value="UniProtKB-UniRule"/>
</dbReference>